<dbReference type="Proteomes" id="UP001139264">
    <property type="component" value="Unassembled WGS sequence"/>
</dbReference>
<protein>
    <submittedName>
        <fullName evidence="1">Uncharacterized protein</fullName>
    </submittedName>
</protein>
<gene>
    <name evidence="1" type="ORF">LJ751_02635</name>
</gene>
<accession>A0A9X1S5W3</accession>
<evidence type="ECO:0000313" key="2">
    <source>
        <dbReference type="Proteomes" id="UP001139264"/>
    </source>
</evidence>
<proteinExistence type="predicted"/>
<evidence type="ECO:0000313" key="1">
    <source>
        <dbReference type="EMBL" id="MCC3268257.1"/>
    </source>
</evidence>
<comment type="caution">
    <text evidence="1">The sequence shown here is derived from an EMBL/GenBank/DDBJ whole genome shotgun (WGS) entry which is preliminary data.</text>
</comment>
<organism evidence="1 2">
    <name type="scientific">Arthrobacter gengyunqii</name>
    <dbReference type="NCBI Taxonomy" id="2886940"/>
    <lineage>
        <taxon>Bacteria</taxon>
        <taxon>Bacillati</taxon>
        <taxon>Actinomycetota</taxon>
        <taxon>Actinomycetes</taxon>
        <taxon>Micrococcales</taxon>
        <taxon>Micrococcaceae</taxon>
        <taxon>Arthrobacter</taxon>
    </lineage>
</organism>
<dbReference type="RefSeq" id="WP_227906719.1">
    <property type="nucleotide sequence ID" value="NZ_CP095461.1"/>
</dbReference>
<dbReference type="EMBL" id="JAJFZP010000004">
    <property type="protein sequence ID" value="MCC3268257.1"/>
    <property type="molecule type" value="Genomic_DNA"/>
</dbReference>
<dbReference type="AlphaFoldDB" id="A0A9X1S5W3"/>
<name>A0A9X1S5W3_9MICC</name>
<reference evidence="1" key="1">
    <citation type="submission" date="2021-10" db="EMBL/GenBank/DDBJ databases">
        <title>Novel species in genus Arthrobacter.</title>
        <authorList>
            <person name="Liu Y."/>
        </authorList>
    </citation>
    <scope>NUCLEOTIDE SEQUENCE</scope>
    <source>
        <strain evidence="1">Zg-Y809</strain>
    </source>
</reference>
<sequence>MRIQFEDGEFEGQAEWVFRRMLKVSWDQGEALLEHERLWEAARNWGKPISDSELTAAQIILDESIDAAIAGPYSYGLLGVHDRSALEQLVQVPLPDPHSPGAFEEGGVSYLPWPAMRSVAQIQARAVPQVLLEYVERDAVELAESDSQFRQLTALDGFPQPLGLDQSREFDEERRRYLNQIRQWCGEEALGKWDEILYLRGDNARLAGLMNEALTVLEKAGRERDAKRLRRKLDYPFIPWHKRRGEPVRWAAAGEGRPVGGPFLTICVRCSCLISPVPHDYVVNS</sequence>